<evidence type="ECO:0000313" key="4">
    <source>
        <dbReference type="Proteomes" id="UP001555786"/>
    </source>
</evidence>
<dbReference type="Proteomes" id="UP001555786">
    <property type="component" value="Unassembled WGS sequence"/>
</dbReference>
<gene>
    <name evidence="2" type="ORF">ABXS05_28765</name>
    <name evidence="3" type="ORF">ACETRX_13445</name>
</gene>
<feature type="domain" description="HTH cro/C1-type" evidence="1">
    <location>
        <begin position="14"/>
        <end position="70"/>
    </location>
</feature>
<dbReference type="EMBL" id="JBFNQD010000015">
    <property type="protein sequence ID" value="MEW9309578.1"/>
    <property type="molecule type" value="Genomic_DNA"/>
</dbReference>
<dbReference type="SMART" id="SM00530">
    <property type="entry name" value="HTH_XRE"/>
    <property type="match status" value="1"/>
</dbReference>
<organism evidence="2 4">
    <name type="scientific">Labrys neptuniae</name>
    <dbReference type="NCBI Taxonomy" id="376174"/>
    <lineage>
        <taxon>Bacteria</taxon>
        <taxon>Pseudomonadati</taxon>
        <taxon>Pseudomonadota</taxon>
        <taxon>Alphaproteobacteria</taxon>
        <taxon>Hyphomicrobiales</taxon>
        <taxon>Xanthobacteraceae</taxon>
        <taxon>Labrys</taxon>
    </lineage>
</organism>
<evidence type="ECO:0000313" key="3">
    <source>
        <dbReference type="EMBL" id="MFC2250622.1"/>
    </source>
</evidence>
<keyword evidence="4" id="KW-1185">Reference proteome</keyword>
<name>A0ABV3PWT4_9HYPH</name>
<sequence length="282" mass="31373">MAHPSAAQSFRDRLERVIAQTGLNQAGFARHVGIDRSTLSQLLSAENDRLPRAETLAAIAKGCRISIDWLLGLSQREQIGAELVEAVLTIETQAHAPFNERFLRWHAEAAGRKLRTVPMSFPDFLKTDEVMQFEYAAALGPDSKPALAERRRLTIASIRDGGEMEACVSVQALELFARGHAQWEGFDAAARKAQFNTMASLVDELYPTLRLNLYDLRQTYSAPFTIFGNSRAAVYLGPTYLVLNASEHIRMLTRRFEDIVRTATVQPHVAAAYLRDLGASLD</sequence>
<dbReference type="InterPro" id="IPR010982">
    <property type="entry name" value="Lambda_DNA-bd_dom_sf"/>
</dbReference>
<dbReference type="Gene3D" id="1.10.260.40">
    <property type="entry name" value="lambda repressor-like DNA-binding domains"/>
    <property type="match status" value="1"/>
</dbReference>
<dbReference type="CDD" id="cd00093">
    <property type="entry name" value="HTH_XRE"/>
    <property type="match status" value="1"/>
</dbReference>
<dbReference type="Proteomes" id="UP001595190">
    <property type="component" value="Unassembled WGS sequence"/>
</dbReference>
<dbReference type="PROSITE" id="PS50943">
    <property type="entry name" value="HTH_CROC1"/>
    <property type="match status" value="1"/>
</dbReference>
<comment type="caution">
    <text evidence="2">The sequence shown here is derived from an EMBL/GenBank/DDBJ whole genome shotgun (WGS) entry which is preliminary data.</text>
</comment>
<dbReference type="InterPro" id="IPR001387">
    <property type="entry name" value="Cro/C1-type_HTH"/>
</dbReference>
<evidence type="ECO:0000259" key="1">
    <source>
        <dbReference type="PROSITE" id="PS50943"/>
    </source>
</evidence>
<dbReference type="Pfam" id="PF01381">
    <property type="entry name" value="HTH_3"/>
    <property type="match status" value="1"/>
</dbReference>
<protein>
    <submittedName>
        <fullName evidence="3">Helix-turn-helix domain-containing protein</fullName>
    </submittedName>
    <submittedName>
        <fullName evidence="2">Helix-turn-helix transcriptional regulator</fullName>
    </submittedName>
</protein>
<reference evidence="2 4" key="1">
    <citation type="submission" date="2024-07" db="EMBL/GenBank/DDBJ databases">
        <title>Description of Labrys sedimenti sp. nov., isolated from a diclofenac-degrading enrichment culture.</title>
        <authorList>
            <person name="Tancsics A."/>
            <person name="Csepanyi A."/>
        </authorList>
    </citation>
    <scope>NUCLEOTIDE SEQUENCE [LARGE SCALE GENOMIC DNA]</scope>
    <source>
        <strain evidence="2 4">LMG 23578</strain>
    </source>
</reference>
<dbReference type="EMBL" id="JBHGPK010000004">
    <property type="protein sequence ID" value="MFC2250622.1"/>
    <property type="molecule type" value="Genomic_DNA"/>
</dbReference>
<evidence type="ECO:0000313" key="2">
    <source>
        <dbReference type="EMBL" id="MEW9309578.1"/>
    </source>
</evidence>
<dbReference type="RefSeq" id="WP_311934500.1">
    <property type="nucleotide sequence ID" value="NZ_JAVSCS010000009.1"/>
</dbReference>
<proteinExistence type="predicted"/>
<accession>A0ABV3PWT4</accession>
<evidence type="ECO:0000313" key="5">
    <source>
        <dbReference type="Proteomes" id="UP001595190"/>
    </source>
</evidence>
<dbReference type="SUPFAM" id="SSF47413">
    <property type="entry name" value="lambda repressor-like DNA-binding domains"/>
    <property type="match status" value="1"/>
</dbReference>
<reference evidence="3 5" key="2">
    <citation type="submission" date="2024-09" db="EMBL/GenBank/DDBJ databases">
        <title>Description of Labrys sedimenti sp. nov., isolated from a diclofenac-degrading enrichment culture, and genome-based reclassification of Labrys portucalensis as a later heterotypic synonym of Labrys neptuniae.</title>
        <authorList>
            <person name="Tancsics A."/>
            <person name="Csepanyi A."/>
        </authorList>
    </citation>
    <scope>NUCLEOTIDE SEQUENCE [LARGE SCALE GENOMIC DNA]</scope>
    <source>
        <strain evidence="3 5">LMG 23412</strain>
    </source>
</reference>